<dbReference type="InterPro" id="IPR049739">
    <property type="entry name" value="YraL-like"/>
</dbReference>
<accession>A0A7I8DNG9</accession>
<reference evidence="1 2" key="1">
    <citation type="submission" date="2020-08" db="EMBL/GenBank/DDBJ databases">
        <title>Draft genome sequencing of an Anaerocolumna strain isolated from anoxic soil subjected to BSD treatment.</title>
        <authorList>
            <person name="Uek A."/>
            <person name="Tonouchi A."/>
        </authorList>
    </citation>
    <scope>NUCLEOTIDE SEQUENCE [LARGE SCALE GENOMIC DNA]</scope>
    <source>
        <strain evidence="1 2">CTTW</strain>
    </source>
</reference>
<organism evidence="1 2">
    <name type="scientific">Anaerocolumna chitinilytica</name>
    <dbReference type="NCBI Taxonomy" id="1727145"/>
    <lineage>
        <taxon>Bacteria</taxon>
        <taxon>Bacillati</taxon>
        <taxon>Bacillota</taxon>
        <taxon>Clostridia</taxon>
        <taxon>Lachnospirales</taxon>
        <taxon>Lachnospiraceae</taxon>
        <taxon>Anaerocolumna</taxon>
    </lineage>
</organism>
<evidence type="ECO:0000313" key="1">
    <source>
        <dbReference type="EMBL" id="BCJ99953.1"/>
    </source>
</evidence>
<dbReference type="EMBL" id="AP023368">
    <property type="protein sequence ID" value="BCJ99953.1"/>
    <property type="molecule type" value="Genomic_DNA"/>
</dbReference>
<dbReference type="PANTHER" id="PTHR37812">
    <property type="entry name" value="MU-LIKE PROPHAGE FLUMU PROTEIN C"/>
    <property type="match status" value="1"/>
</dbReference>
<dbReference type="InterPro" id="IPR052411">
    <property type="entry name" value="c-mor_Regulatory_Protein"/>
</dbReference>
<dbReference type="KEGG" id="acht:bsdcttw_29940"/>
<evidence type="ECO:0000313" key="2">
    <source>
        <dbReference type="Proteomes" id="UP000515703"/>
    </source>
</evidence>
<dbReference type="Proteomes" id="UP000515703">
    <property type="component" value="Chromosome"/>
</dbReference>
<name>A0A7I8DNG9_9FIRM</name>
<dbReference type="AlphaFoldDB" id="A0A7I8DNG9"/>
<dbReference type="SUPFAM" id="SSF46689">
    <property type="entry name" value="Homeodomain-like"/>
    <property type="match status" value="1"/>
</dbReference>
<reference evidence="1 2" key="2">
    <citation type="submission" date="2020-08" db="EMBL/GenBank/DDBJ databases">
        <authorList>
            <person name="Ueki A."/>
            <person name="Tonouchi A."/>
        </authorList>
    </citation>
    <scope>NUCLEOTIDE SEQUENCE [LARGE SCALE GENOMIC DNA]</scope>
    <source>
        <strain evidence="1 2">CTTW</strain>
    </source>
</reference>
<dbReference type="RefSeq" id="WP_185255672.1">
    <property type="nucleotide sequence ID" value="NZ_AP023368.1"/>
</dbReference>
<proteinExistence type="predicted"/>
<evidence type="ECO:0008006" key="3">
    <source>
        <dbReference type="Google" id="ProtNLM"/>
    </source>
</evidence>
<keyword evidence="2" id="KW-1185">Reference proteome</keyword>
<dbReference type="InterPro" id="IPR009057">
    <property type="entry name" value="Homeodomain-like_sf"/>
</dbReference>
<gene>
    <name evidence="1" type="ORF">bsdcttw_29940</name>
</gene>
<sequence length="88" mass="10354">MKYKNANLVLPDSLVKELQKYFQGGYIYVPINEDVRKSWGELSGYKDELEERNSNIIQKFRKGIPIEALADEFYLSVHAIRKIIYKKV</sequence>
<dbReference type="NCBIfam" id="NF040785">
    <property type="entry name" value="CD3324_fam"/>
    <property type="match status" value="1"/>
</dbReference>
<protein>
    <recommendedName>
        <fullName evidence="3">Mor transcription activator domain-containing protein</fullName>
    </recommendedName>
</protein>
<dbReference type="PANTHER" id="PTHR37812:SF1">
    <property type="entry name" value="MU-LIKE PROPHAGE FLUMU PROTEIN C"/>
    <property type="match status" value="1"/>
</dbReference>